<evidence type="ECO:0000313" key="2">
    <source>
        <dbReference type="Proteomes" id="UP000310636"/>
    </source>
</evidence>
<dbReference type="Proteomes" id="UP000310636">
    <property type="component" value="Unassembled WGS sequence"/>
</dbReference>
<evidence type="ECO:0000313" key="1">
    <source>
        <dbReference type="EMBL" id="THF78368.1"/>
    </source>
</evidence>
<dbReference type="InterPro" id="IPR009920">
    <property type="entry name" value="HEPPP_synth_su1"/>
</dbReference>
<name>A0A4V6RXJ9_9BACL</name>
<dbReference type="RefSeq" id="WP_136370464.1">
    <property type="nucleotide sequence ID" value="NZ_SSOB01000016.1"/>
</dbReference>
<proteinExistence type="predicted"/>
<keyword evidence="2" id="KW-1185">Reference proteome</keyword>
<accession>A0A4V6RXJ9</accession>
<comment type="caution">
    <text evidence="1">The sequence shown here is derived from an EMBL/GenBank/DDBJ whole genome shotgun (WGS) entry which is preliminary data.</text>
</comment>
<reference evidence="1 2" key="1">
    <citation type="submission" date="2019-04" db="EMBL/GenBank/DDBJ databases">
        <title>Cohnella sp. nov. isolated from preserved vegetables.</title>
        <authorList>
            <person name="Lin S.-Y."/>
            <person name="Hung M.-H."/>
            <person name="Young C.-C."/>
        </authorList>
    </citation>
    <scope>NUCLEOTIDE SEQUENCE [LARGE SCALE GENOMIC DNA]</scope>
    <source>
        <strain evidence="1 2">CC-MHH1044</strain>
    </source>
</reference>
<dbReference type="GO" id="GO:0009234">
    <property type="term" value="P:menaquinone biosynthetic process"/>
    <property type="evidence" value="ECO:0007669"/>
    <property type="project" value="InterPro"/>
</dbReference>
<dbReference type="AlphaFoldDB" id="A0A4V6RXJ9"/>
<dbReference type="Pfam" id="PF07307">
    <property type="entry name" value="HEPPP_synt_1"/>
    <property type="match status" value="1"/>
</dbReference>
<protein>
    <submittedName>
        <fullName evidence="1">Heptaprenyl diphosphate synthase</fullName>
    </submittedName>
</protein>
<sequence length="292" mass="32943">MTRNHLTQMAQKYMDYDMIALHTDVPELPEGRIRLLHAVLSHQPSAVTHKDLLAVVTSLVQMGLDIHDQVDNEAGASGGGIRGMRSRQLKVLAGDYFSGRFYNLLAQAGQIDMIRRMGDAICELNRVKVLFYSKMKQMKLNAEDYLRHGSEIKSGLFLSFTHLMSGLYERLWPEMIERFTRCELLVQELNRAEEHGASPHGWGVWHILQEGSEEDRRTIADDGADPNAKELLMSKYSVADKLVAQLLQTVGQLQQLIARLPSDKLAKELQLLIEPFLRRIGPMPAAGIKELG</sequence>
<organism evidence="1 2">
    <name type="scientific">Cohnella fermenti</name>
    <dbReference type="NCBI Taxonomy" id="2565925"/>
    <lineage>
        <taxon>Bacteria</taxon>
        <taxon>Bacillati</taxon>
        <taxon>Bacillota</taxon>
        <taxon>Bacilli</taxon>
        <taxon>Bacillales</taxon>
        <taxon>Paenibacillaceae</taxon>
        <taxon>Cohnella</taxon>
    </lineage>
</organism>
<dbReference type="EMBL" id="SSOB01000016">
    <property type="protein sequence ID" value="THF78368.1"/>
    <property type="molecule type" value="Genomic_DNA"/>
</dbReference>
<gene>
    <name evidence="1" type="ORF">E6C55_14230</name>
</gene>
<dbReference type="Gene3D" id="1.20.120.1450">
    <property type="match status" value="1"/>
</dbReference>
<dbReference type="OrthoDB" id="2417886at2"/>